<comment type="caution">
    <text evidence="1">The sequence shown here is derived from an EMBL/GenBank/DDBJ whole genome shotgun (WGS) entry which is preliminary data.</text>
</comment>
<dbReference type="eggNOG" id="ENOG502QXEY">
    <property type="taxonomic scope" value="Eukaryota"/>
</dbReference>
<proteinExistence type="predicted"/>
<dbReference type="KEGG" id="tpv:TP02_0219"/>
<reference evidence="1 2" key="1">
    <citation type="journal article" date="2005" name="Science">
        <title>Genome sequence of Theileria parva, a bovine pathogen that transforms lymphocytes.</title>
        <authorList>
            <person name="Gardner M.J."/>
            <person name="Bishop R."/>
            <person name="Shah T."/>
            <person name="de Villiers E.P."/>
            <person name="Carlton J.M."/>
            <person name="Hall N."/>
            <person name="Ren Q."/>
            <person name="Paulsen I.T."/>
            <person name="Pain A."/>
            <person name="Berriman M."/>
            <person name="Wilson R.J.M."/>
            <person name="Sato S."/>
            <person name="Ralph S.A."/>
            <person name="Mann D.J."/>
            <person name="Xiong Z."/>
            <person name="Shallom S.J."/>
            <person name="Weidman J."/>
            <person name="Jiang L."/>
            <person name="Lynn J."/>
            <person name="Weaver B."/>
            <person name="Shoaibi A."/>
            <person name="Domingo A.R."/>
            <person name="Wasawo D."/>
            <person name="Crabtree J."/>
            <person name="Wortman J.R."/>
            <person name="Haas B."/>
            <person name="Angiuoli S.V."/>
            <person name="Creasy T.H."/>
            <person name="Lu C."/>
            <person name="Suh B."/>
            <person name="Silva J.C."/>
            <person name="Utterback T.R."/>
            <person name="Feldblyum T.V."/>
            <person name="Pertea M."/>
            <person name="Allen J."/>
            <person name="Nierman W.C."/>
            <person name="Taracha E.L.N."/>
            <person name="Salzberg S.L."/>
            <person name="White O.R."/>
            <person name="Fitzhugh H.A."/>
            <person name="Morzaria S."/>
            <person name="Venter J.C."/>
            <person name="Fraser C.M."/>
            <person name="Nene V."/>
        </authorList>
    </citation>
    <scope>NUCLEOTIDE SEQUENCE [LARGE SCALE GENOMIC DNA]</scope>
    <source>
        <strain evidence="1 2">Muguga</strain>
    </source>
</reference>
<keyword evidence="2" id="KW-1185">Reference proteome</keyword>
<protein>
    <submittedName>
        <fullName evidence="1">Uncharacterized protein</fullName>
    </submittedName>
</protein>
<dbReference type="GeneID" id="3501762"/>
<dbReference type="RefSeq" id="XP_764785.1">
    <property type="nucleotide sequence ID" value="XM_759692.1"/>
</dbReference>
<organism evidence="1 2">
    <name type="scientific">Theileria parva</name>
    <name type="common">East coast fever infection agent</name>
    <dbReference type="NCBI Taxonomy" id="5875"/>
    <lineage>
        <taxon>Eukaryota</taxon>
        <taxon>Sar</taxon>
        <taxon>Alveolata</taxon>
        <taxon>Apicomplexa</taxon>
        <taxon>Aconoidasida</taxon>
        <taxon>Piroplasmida</taxon>
        <taxon>Theileriidae</taxon>
        <taxon>Theileria</taxon>
    </lineage>
</organism>
<sequence length="836" mass="95420">MQTLKSSIKKSKIGKVPQIGLRLVNKLHDGHTSDKFWIDYIDYVRNRENFKKLSPHSKCLLTCVITKLDRNLVKKTRSDELLVSIYSDIINGRSAPFLNLELLNMILVSSYTLGIPLSSQQLETILDSVHQHISTSNLFKHYNSDKNSDSPNETSPVRIGIEAIVSILHSLATLARRFPLHLGRVRDSAAVDLFVLNLESFLKLLNPREFSLVLFSFHNLNLINNNRNPENVFYRVGSEILDTFDNQTISTVFHISANNRKLQELFKLFKKRIDSIILNNYPNTSIHSDTITDTISHGNSVKFTGRESCNILCGLIKTGTLEDFHKSFLAQSISDMNLQELCNLCSLLISKKYPVDLNFKTLFVNKLQNLDLSGSVVLDFLSVSNCFHEWEIENHTVLDRLILAITTNGNFVFNQKSILLLHYLTRLNYSNLNSLLALFLDKFRSNHVNSSQLILFYNSIMNIYSVKLSDKGLDLGKDSGFEVILKLLSRVESEILGFDFNKLGKIDLFTLGKSRNILITKKLLKHIHDTESVIDNLDIIYAITKTTDSPDLCSTINSLLATIDPLHFLNSNYIKVKDFTNYLNIVSTLRNLELLKQLTQTTLDTGNHLNNFIILLAILNCCKKLHYFDSNVKVLMSKLVYLFSHTRYLKDYTNSNTKASLLSTNFDNSLDDFLSVLYHLDYFASSSNYDKQLTQSLQNYIKNTVNNNKFVENRKVVNCKNEFANFESVLFSLSALVFNAVLSSSALVIHIKYYLSQSGTISPTVLKCLSMNSGYLDLFTLEELRLIDSIEFERRSNYKKEENSVQTSVFSILGKMGIKSVPEEQVFDYYIDLLIK</sequence>
<dbReference type="Proteomes" id="UP000001949">
    <property type="component" value="Unassembled WGS sequence"/>
</dbReference>
<evidence type="ECO:0000313" key="2">
    <source>
        <dbReference type="Proteomes" id="UP000001949"/>
    </source>
</evidence>
<dbReference type="InParanoid" id="Q4N5S1"/>
<gene>
    <name evidence="1" type="ordered locus">TP02_0219</name>
</gene>
<dbReference type="EMBL" id="AAGK01000002">
    <property type="protein sequence ID" value="EAN32502.1"/>
    <property type="molecule type" value="Genomic_DNA"/>
</dbReference>
<dbReference type="OMA" id="TGRESCN"/>
<name>Q4N5S1_THEPA</name>
<dbReference type="AlphaFoldDB" id="Q4N5S1"/>
<dbReference type="VEuPathDB" id="PiroplasmaDB:TpMuguga_02g00219"/>
<evidence type="ECO:0000313" key="1">
    <source>
        <dbReference type="EMBL" id="EAN32502.1"/>
    </source>
</evidence>
<accession>Q4N5S1</accession>